<accession>A0A2H0UKQ9</accession>
<dbReference type="SUPFAM" id="SSF55920">
    <property type="entry name" value="Creatinase/aminopeptidase"/>
    <property type="match status" value="1"/>
</dbReference>
<dbReference type="AlphaFoldDB" id="A0A2H0UKQ9"/>
<evidence type="ECO:0000256" key="3">
    <source>
        <dbReference type="ARBA" id="ARBA00022670"/>
    </source>
</evidence>
<keyword evidence="2 6" id="KW-0031">Aminopeptidase</keyword>
<comment type="caution">
    <text evidence="9">The sequence shown here is derived from an EMBL/GenBank/DDBJ whole genome shotgun (WGS) entry which is preliminary data.</text>
</comment>
<keyword evidence="3 6" id="KW-0645">Protease</keyword>
<dbReference type="NCBIfam" id="TIGR00500">
    <property type="entry name" value="met_pdase_I"/>
    <property type="match status" value="1"/>
</dbReference>
<comment type="subunit">
    <text evidence="6">Monomer.</text>
</comment>
<evidence type="ECO:0000256" key="5">
    <source>
        <dbReference type="ARBA" id="ARBA00022801"/>
    </source>
</evidence>
<dbReference type="InterPro" id="IPR036005">
    <property type="entry name" value="Creatinase/aminopeptidase-like"/>
</dbReference>
<feature type="binding site" evidence="6">
    <location>
        <position position="182"/>
    </location>
    <ligand>
        <name>substrate</name>
    </ligand>
</feature>
<dbReference type="GO" id="GO:0004239">
    <property type="term" value="F:initiator methionyl aminopeptidase activity"/>
    <property type="evidence" value="ECO:0007669"/>
    <property type="project" value="UniProtKB-UniRule"/>
</dbReference>
<evidence type="ECO:0000313" key="10">
    <source>
        <dbReference type="Proteomes" id="UP000230706"/>
    </source>
</evidence>
<dbReference type="Proteomes" id="UP000230706">
    <property type="component" value="Unassembled WGS sequence"/>
</dbReference>
<dbReference type="GO" id="GO:0070006">
    <property type="term" value="F:metalloaminopeptidase activity"/>
    <property type="evidence" value="ECO:0007669"/>
    <property type="project" value="UniProtKB-UniRule"/>
</dbReference>
<organism evidence="9 10">
    <name type="scientific">Candidatus Kaiserbacteria bacterium CG10_big_fil_rev_8_21_14_0_10_43_70</name>
    <dbReference type="NCBI Taxonomy" id="1974605"/>
    <lineage>
        <taxon>Bacteria</taxon>
        <taxon>Candidatus Kaiseribacteriota</taxon>
    </lineage>
</organism>
<comment type="similarity">
    <text evidence="6">Belongs to the peptidase M24A family. Methionine aminopeptidase type 1 subfamily.</text>
</comment>
<dbReference type="PANTHER" id="PTHR43330:SF27">
    <property type="entry name" value="METHIONINE AMINOPEPTIDASE"/>
    <property type="match status" value="1"/>
</dbReference>
<dbReference type="HAMAP" id="MF_01974">
    <property type="entry name" value="MetAP_1"/>
    <property type="match status" value="1"/>
</dbReference>
<feature type="binding site" evidence="6">
    <location>
        <position position="208"/>
    </location>
    <ligand>
        <name>a divalent metal cation</name>
        <dbReference type="ChEBI" id="CHEBI:60240"/>
        <label>2</label>
        <note>catalytic</note>
    </ligand>
</feature>
<dbReference type="InterPro" id="IPR000994">
    <property type="entry name" value="Pept_M24"/>
</dbReference>
<evidence type="ECO:0000259" key="8">
    <source>
        <dbReference type="Pfam" id="PF00557"/>
    </source>
</evidence>
<dbReference type="EC" id="3.4.11.18" evidence="6 7"/>
<feature type="binding site" evidence="6">
    <location>
        <position position="101"/>
    </location>
    <ligand>
        <name>a divalent metal cation</name>
        <dbReference type="ChEBI" id="CHEBI:60240"/>
        <label>1</label>
    </ligand>
</feature>
<evidence type="ECO:0000313" key="9">
    <source>
        <dbReference type="EMBL" id="PIR86355.1"/>
    </source>
</evidence>
<dbReference type="GO" id="GO:0006508">
    <property type="term" value="P:proteolysis"/>
    <property type="evidence" value="ECO:0007669"/>
    <property type="project" value="UniProtKB-KW"/>
</dbReference>
<comment type="function">
    <text evidence="1 6">Removes the N-terminal methionine from nascent proteins. The N-terminal methionine is often cleaved when the second residue in the primary sequence is small and uncharged (Met-Ala-, Cys, Gly, Pro, Ser, Thr, or Val). Requires deformylation of the N(alpha)-formylated initiator methionine before it can be hydrolyzed.</text>
</comment>
<comment type="catalytic activity">
    <reaction evidence="6 7">
        <text>Release of N-terminal amino acids, preferentially methionine, from peptides and arylamides.</text>
        <dbReference type="EC" id="3.4.11.18"/>
    </reaction>
</comment>
<evidence type="ECO:0000256" key="2">
    <source>
        <dbReference type="ARBA" id="ARBA00022438"/>
    </source>
</evidence>
<feature type="binding site" evidence="6">
    <location>
        <position position="239"/>
    </location>
    <ligand>
        <name>a divalent metal cation</name>
        <dbReference type="ChEBI" id="CHEBI:60240"/>
        <label>2</label>
        <note>catalytic</note>
    </ligand>
</feature>
<dbReference type="PRINTS" id="PR00599">
    <property type="entry name" value="MAPEPTIDASE"/>
</dbReference>
<feature type="binding site" evidence="6">
    <location>
        <position position="175"/>
    </location>
    <ligand>
        <name>a divalent metal cation</name>
        <dbReference type="ChEBI" id="CHEBI:60240"/>
        <label>2</label>
        <note>catalytic</note>
    </ligand>
</feature>
<feature type="domain" description="Peptidase M24" evidence="8">
    <location>
        <begin position="12"/>
        <end position="246"/>
    </location>
</feature>
<proteinExistence type="inferred from homology"/>
<feature type="binding site" evidence="6">
    <location>
        <position position="112"/>
    </location>
    <ligand>
        <name>a divalent metal cation</name>
        <dbReference type="ChEBI" id="CHEBI:60240"/>
        <label>2</label>
        <note>catalytic</note>
    </ligand>
</feature>
<keyword evidence="5 6" id="KW-0378">Hydrolase</keyword>
<comment type="cofactor">
    <cofactor evidence="6">
        <name>Co(2+)</name>
        <dbReference type="ChEBI" id="CHEBI:48828"/>
    </cofactor>
    <cofactor evidence="6">
        <name>Zn(2+)</name>
        <dbReference type="ChEBI" id="CHEBI:29105"/>
    </cofactor>
    <cofactor evidence="6">
        <name>Mn(2+)</name>
        <dbReference type="ChEBI" id="CHEBI:29035"/>
    </cofactor>
    <cofactor evidence="6">
        <name>Fe(2+)</name>
        <dbReference type="ChEBI" id="CHEBI:29033"/>
    </cofactor>
    <text evidence="6">Binds 2 divalent metal cations per subunit. Has a high-affinity and a low affinity metal-binding site. The true nature of the physiological cofactor is under debate. The enzyme is active with cobalt, zinc, manganese or divalent iron ions. Most likely, methionine aminopeptidases function as mononuclear Fe(2+)-metalloproteases under physiological conditions, and the catalytically relevant metal-binding site has been assigned to the histidine-containing high-affinity site.</text>
</comment>
<evidence type="ECO:0000256" key="6">
    <source>
        <dbReference type="HAMAP-Rule" id="MF_01974"/>
    </source>
</evidence>
<dbReference type="CDD" id="cd01086">
    <property type="entry name" value="MetAP1"/>
    <property type="match status" value="1"/>
</dbReference>
<sequence length="258" mass="28047">MIVNSEEEKNILREGGLRLAEILNRLKEMVHPGIAADVLENEARRMIKDLKATPAFLGYTPKGAPRPYPSALCVSVNEEIVHGIPNERPKIILDGDIVTLDCGIVYEGLITDSAVSVIAGIGEKRDKELVQSVYEALMAGIDAAVVGAKIGDIGYAIEQVEKKYNVKAPNELGGHGVGRSVHEEPFVPNWGKKGKGETIVDGMVIAIEPMFSLGTREVVLRRDGYTYITKDGSKAAHAEHTILITNEGTEILTKHKNE</sequence>
<evidence type="ECO:0000256" key="7">
    <source>
        <dbReference type="RuleBase" id="RU003653"/>
    </source>
</evidence>
<keyword evidence="4 6" id="KW-0479">Metal-binding</keyword>
<dbReference type="GO" id="GO:0005829">
    <property type="term" value="C:cytosol"/>
    <property type="evidence" value="ECO:0007669"/>
    <property type="project" value="TreeGrafter"/>
</dbReference>
<dbReference type="Pfam" id="PF00557">
    <property type="entry name" value="Peptidase_M24"/>
    <property type="match status" value="1"/>
</dbReference>
<dbReference type="InterPro" id="IPR002467">
    <property type="entry name" value="Pept_M24A_MAP1"/>
</dbReference>
<protein>
    <recommendedName>
        <fullName evidence="6 7">Methionine aminopeptidase</fullName>
        <shortName evidence="6">MAP</shortName>
        <shortName evidence="6">MetAP</shortName>
        <ecNumber evidence="6 7">3.4.11.18</ecNumber>
    </recommendedName>
    <alternativeName>
        <fullName evidence="6">Peptidase M</fullName>
    </alternativeName>
</protein>
<dbReference type="GO" id="GO:0046872">
    <property type="term" value="F:metal ion binding"/>
    <property type="evidence" value="ECO:0007669"/>
    <property type="project" value="UniProtKB-UniRule"/>
</dbReference>
<evidence type="ECO:0000256" key="1">
    <source>
        <dbReference type="ARBA" id="ARBA00002521"/>
    </source>
</evidence>
<feature type="binding site" evidence="6">
    <location>
        <position position="112"/>
    </location>
    <ligand>
        <name>a divalent metal cation</name>
        <dbReference type="ChEBI" id="CHEBI:60240"/>
        <label>1</label>
    </ligand>
</feature>
<reference evidence="10" key="1">
    <citation type="submission" date="2017-09" db="EMBL/GenBank/DDBJ databases">
        <title>Depth-based differentiation of microbial function through sediment-hosted aquifers and enrichment of novel symbionts in the deep terrestrial subsurface.</title>
        <authorList>
            <person name="Probst A.J."/>
            <person name="Ladd B."/>
            <person name="Jarett J.K."/>
            <person name="Geller-Mcgrath D.E."/>
            <person name="Sieber C.M.K."/>
            <person name="Emerson J.B."/>
            <person name="Anantharaman K."/>
            <person name="Thomas B.C."/>
            <person name="Malmstrom R."/>
            <person name="Stieglmeier M."/>
            <person name="Klingl A."/>
            <person name="Woyke T."/>
            <person name="Ryan C.M."/>
            <person name="Banfield J.F."/>
        </authorList>
    </citation>
    <scope>NUCLEOTIDE SEQUENCE [LARGE SCALE GENOMIC DNA]</scope>
</reference>
<evidence type="ECO:0000256" key="4">
    <source>
        <dbReference type="ARBA" id="ARBA00022723"/>
    </source>
</evidence>
<dbReference type="EMBL" id="PFBF01000030">
    <property type="protein sequence ID" value="PIR86355.1"/>
    <property type="molecule type" value="Genomic_DNA"/>
</dbReference>
<feature type="binding site" evidence="6">
    <location>
        <position position="82"/>
    </location>
    <ligand>
        <name>substrate</name>
    </ligand>
</feature>
<dbReference type="Gene3D" id="3.90.230.10">
    <property type="entry name" value="Creatinase/methionine aminopeptidase superfamily"/>
    <property type="match status" value="1"/>
</dbReference>
<gene>
    <name evidence="6 9" type="primary">map</name>
    <name evidence="9" type="ORF">COU13_01390</name>
</gene>
<dbReference type="InterPro" id="IPR001714">
    <property type="entry name" value="Pept_M24_MAP"/>
</dbReference>
<name>A0A2H0UKQ9_9BACT</name>
<dbReference type="PANTHER" id="PTHR43330">
    <property type="entry name" value="METHIONINE AMINOPEPTIDASE"/>
    <property type="match status" value="1"/>
</dbReference>
<feature type="binding site" evidence="6">
    <location>
        <position position="239"/>
    </location>
    <ligand>
        <name>a divalent metal cation</name>
        <dbReference type="ChEBI" id="CHEBI:60240"/>
        <label>1</label>
    </ligand>
</feature>